<dbReference type="PANTHER" id="PTHR43976:SF16">
    <property type="entry name" value="SHORT-CHAIN DEHYDROGENASE_REDUCTASE FAMILY PROTEIN"/>
    <property type="match status" value="1"/>
</dbReference>
<dbReference type="RefSeq" id="WP_141271374.1">
    <property type="nucleotide sequence ID" value="NZ_BJLH01000009.1"/>
</dbReference>
<comment type="similarity">
    <text evidence="1 3">Belongs to the short-chain dehydrogenases/reductases (SDR) family.</text>
</comment>
<protein>
    <submittedName>
        <fullName evidence="4">Short-chain dehydrogenase/reductase</fullName>
    </submittedName>
</protein>
<dbReference type="InterPro" id="IPR002347">
    <property type="entry name" value="SDR_fam"/>
</dbReference>
<evidence type="ECO:0000313" key="5">
    <source>
        <dbReference type="Proteomes" id="UP000318242"/>
    </source>
</evidence>
<evidence type="ECO:0000256" key="3">
    <source>
        <dbReference type="RuleBase" id="RU000363"/>
    </source>
</evidence>
<name>A0A4Y3IN96_9VIBR</name>
<accession>A0A4Y3IN96</accession>
<dbReference type="PRINTS" id="PR00080">
    <property type="entry name" value="SDRFAMILY"/>
</dbReference>
<dbReference type="PROSITE" id="PS00061">
    <property type="entry name" value="ADH_SHORT"/>
    <property type="match status" value="1"/>
</dbReference>
<dbReference type="InterPro" id="IPR036291">
    <property type="entry name" value="NAD(P)-bd_dom_sf"/>
</dbReference>
<dbReference type="InterPro" id="IPR051911">
    <property type="entry name" value="SDR_oxidoreductase"/>
</dbReference>
<dbReference type="AlphaFoldDB" id="A0A4Y3IN96"/>
<reference evidence="4 5" key="1">
    <citation type="submission" date="2019-06" db="EMBL/GenBank/DDBJ databases">
        <title>Whole genome shotgun sequence of Vibrio comitans NBRC 102076.</title>
        <authorList>
            <person name="Hosoyama A."/>
            <person name="Uohara A."/>
            <person name="Ohji S."/>
            <person name="Ichikawa N."/>
        </authorList>
    </citation>
    <scope>NUCLEOTIDE SEQUENCE [LARGE SCALE GENOMIC DNA]</scope>
    <source>
        <strain evidence="4 5">NBRC 102076</strain>
    </source>
</reference>
<keyword evidence="2" id="KW-0560">Oxidoreductase</keyword>
<dbReference type="Pfam" id="PF00106">
    <property type="entry name" value="adh_short"/>
    <property type="match status" value="1"/>
</dbReference>
<dbReference type="EMBL" id="BJLH01000009">
    <property type="protein sequence ID" value="GEA60979.1"/>
    <property type="molecule type" value="Genomic_DNA"/>
</dbReference>
<dbReference type="Proteomes" id="UP000318242">
    <property type="component" value="Unassembled WGS sequence"/>
</dbReference>
<gene>
    <name evidence="4" type="ORF">VCO01S_21720</name>
</gene>
<dbReference type="Gene3D" id="3.40.50.720">
    <property type="entry name" value="NAD(P)-binding Rossmann-like Domain"/>
    <property type="match status" value="1"/>
</dbReference>
<dbReference type="SUPFAM" id="SSF51735">
    <property type="entry name" value="NAD(P)-binding Rossmann-fold domains"/>
    <property type="match status" value="1"/>
</dbReference>
<dbReference type="PRINTS" id="PR00081">
    <property type="entry name" value="GDHRDH"/>
</dbReference>
<proteinExistence type="inferred from homology"/>
<dbReference type="PANTHER" id="PTHR43976">
    <property type="entry name" value="SHORT CHAIN DEHYDROGENASE"/>
    <property type="match status" value="1"/>
</dbReference>
<dbReference type="GO" id="GO:0016491">
    <property type="term" value="F:oxidoreductase activity"/>
    <property type="evidence" value="ECO:0007669"/>
    <property type="project" value="UniProtKB-KW"/>
</dbReference>
<evidence type="ECO:0000313" key="4">
    <source>
        <dbReference type="EMBL" id="GEA60979.1"/>
    </source>
</evidence>
<dbReference type="InterPro" id="IPR020904">
    <property type="entry name" value="Sc_DH/Rdtase_CS"/>
</dbReference>
<evidence type="ECO:0000256" key="1">
    <source>
        <dbReference type="ARBA" id="ARBA00006484"/>
    </source>
</evidence>
<sequence>MQKNVLVIGASSGIGYDLVVSLLNTGHNVYCGARRLERLTPLKELGAKVFEVDVRNGQTINHIVNEMHDSLGSIDIVYSNAGYPIAGPIEAESIENVHAQFDTNVYGPARIVQAVLPHMRKQGYGRIVFTTSIAARTSTAMNAWYSASKHALNGMVKSLSQEVREFNIEISMVEPGCVQTELPDIQLTDMLSKGTVISDYQQSTTKAHHFLKNAYDNGSNTLSTVKTLIKAGFSSNPKLIYQSTIDAKLMAWGQKIIGEGKLGKLFSFIINKMT</sequence>
<keyword evidence="5" id="KW-1185">Reference proteome</keyword>
<comment type="caution">
    <text evidence="4">The sequence shown here is derived from an EMBL/GenBank/DDBJ whole genome shotgun (WGS) entry which is preliminary data.</text>
</comment>
<dbReference type="CDD" id="cd05374">
    <property type="entry name" value="17beta-HSD-like_SDR_c"/>
    <property type="match status" value="1"/>
</dbReference>
<dbReference type="OrthoDB" id="9790785at2"/>
<evidence type="ECO:0000256" key="2">
    <source>
        <dbReference type="ARBA" id="ARBA00023002"/>
    </source>
</evidence>
<organism evidence="4 5">
    <name type="scientific">Vibrio comitans NBRC 102076</name>
    <dbReference type="NCBI Taxonomy" id="1219078"/>
    <lineage>
        <taxon>Bacteria</taxon>
        <taxon>Pseudomonadati</taxon>
        <taxon>Pseudomonadota</taxon>
        <taxon>Gammaproteobacteria</taxon>
        <taxon>Vibrionales</taxon>
        <taxon>Vibrionaceae</taxon>
        <taxon>Vibrio</taxon>
    </lineage>
</organism>